<proteinExistence type="predicted"/>
<reference evidence="2 3" key="1">
    <citation type="journal article" date="2018" name="Nat. Ecol. Evol.">
        <title>Pezizomycetes genomes reveal the molecular basis of ectomycorrhizal truffle lifestyle.</title>
        <authorList>
            <person name="Murat C."/>
            <person name="Payen T."/>
            <person name="Noel B."/>
            <person name="Kuo A."/>
            <person name="Morin E."/>
            <person name="Chen J."/>
            <person name="Kohler A."/>
            <person name="Krizsan K."/>
            <person name="Balestrini R."/>
            <person name="Da Silva C."/>
            <person name="Montanini B."/>
            <person name="Hainaut M."/>
            <person name="Levati E."/>
            <person name="Barry K.W."/>
            <person name="Belfiori B."/>
            <person name="Cichocki N."/>
            <person name="Clum A."/>
            <person name="Dockter R.B."/>
            <person name="Fauchery L."/>
            <person name="Guy J."/>
            <person name="Iotti M."/>
            <person name="Le Tacon F."/>
            <person name="Lindquist E.A."/>
            <person name="Lipzen A."/>
            <person name="Malagnac F."/>
            <person name="Mello A."/>
            <person name="Molinier V."/>
            <person name="Miyauchi S."/>
            <person name="Poulain J."/>
            <person name="Riccioni C."/>
            <person name="Rubini A."/>
            <person name="Sitrit Y."/>
            <person name="Splivallo R."/>
            <person name="Traeger S."/>
            <person name="Wang M."/>
            <person name="Zifcakova L."/>
            <person name="Wipf D."/>
            <person name="Zambonelli A."/>
            <person name="Paolocci F."/>
            <person name="Nowrousian M."/>
            <person name="Ottonello S."/>
            <person name="Baldrian P."/>
            <person name="Spatafora J.W."/>
            <person name="Henrissat B."/>
            <person name="Nagy L.G."/>
            <person name="Aury J.M."/>
            <person name="Wincker P."/>
            <person name="Grigoriev I.V."/>
            <person name="Bonfante P."/>
            <person name="Martin F.M."/>
        </authorList>
    </citation>
    <scope>NUCLEOTIDE SEQUENCE [LARGE SCALE GENOMIC DNA]</scope>
    <source>
        <strain evidence="2 3">120613-1</strain>
    </source>
</reference>
<keyword evidence="1" id="KW-1133">Transmembrane helix</keyword>
<name>A0A3N4K1Y3_9PEZI</name>
<keyword evidence="1" id="KW-0812">Transmembrane</keyword>
<sequence length="126" mass="14516">MCHSVYSLSWFGIASYLDSSFSFFYFLFFFLFFLFFRAPESLYDIVPLSLLCTAQCRHRCMCPIIHRIATFRAFLHIPAIRAYHHLLFGVPRALSPFFFFLSSSPFSLSGQMRPTASSTKGGIVLQ</sequence>
<accession>A0A3N4K1Y3</accession>
<dbReference type="EMBL" id="ML120368">
    <property type="protein sequence ID" value="RPB02421.1"/>
    <property type="molecule type" value="Genomic_DNA"/>
</dbReference>
<organism evidence="2 3">
    <name type="scientific">Choiromyces venosus 120613-1</name>
    <dbReference type="NCBI Taxonomy" id="1336337"/>
    <lineage>
        <taxon>Eukaryota</taxon>
        <taxon>Fungi</taxon>
        <taxon>Dikarya</taxon>
        <taxon>Ascomycota</taxon>
        <taxon>Pezizomycotina</taxon>
        <taxon>Pezizomycetes</taxon>
        <taxon>Pezizales</taxon>
        <taxon>Tuberaceae</taxon>
        <taxon>Choiromyces</taxon>
    </lineage>
</organism>
<gene>
    <name evidence="2" type="ORF">L873DRAFT_462773</name>
</gene>
<keyword evidence="3" id="KW-1185">Reference proteome</keyword>
<protein>
    <submittedName>
        <fullName evidence="2">Uncharacterized protein</fullName>
    </submittedName>
</protein>
<evidence type="ECO:0000313" key="2">
    <source>
        <dbReference type="EMBL" id="RPB02421.1"/>
    </source>
</evidence>
<evidence type="ECO:0000256" key="1">
    <source>
        <dbReference type="SAM" id="Phobius"/>
    </source>
</evidence>
<evidence type="ECO:0000313" key="3">
    <source>
        <dbReference type="Proteomes" id="UP000276215"/>
    </source>
</evidence>
<keyword evidence="1" id="KW-0472">Membrane</keyword>
<dbReference type="AlphaFoldDB" id="A0A3N4K1Y3"/>
<dbReference type="Proteomes" id="UP000276215">
    <property type="component" value="Unassembled WGS sequence"/>
</dbReference>
<feature type="transmembrane region" description="Helical" evidence="1">
    <location>
        <begin position="13"/>
        <end position="36"/>
    </location>
</feature>